<dbReference type="PANTHER" id="PTHR46591:SF1">
    <property type="entry name" value="ZINC FINGER FYVE DOMAIN-CONTAINING PROTEIN 26"/>
    <property type="match status" value="1"/>
</dbReference>
<name>A0A0L7LGF5_OPEBR</name>
<dbReference type="GO" id="GO:0005765">
    <property type="term" value="C:lysosomal membrane"/>
    <property type="evidence" value="ECO:0007669"/>
    <property type="project" value="TreeGrafter"/>
</dbReference>
<organism evidence="1 2">
    <name type="scientific">Operophtera brumata</name>
    <name type="common">Winter moth</name>
    <name type="synonym">Phalaena brumata</name>
    <dbReference type="NCBI Taxonomy" id="104452"/>
    <lineage>
        <taxon>Eukaryota</taxon>
        <taxon>Metazoa</taxon>
        <taxon>Ecdysozoa</taxon>
        <taxon>Arthropoda</taxon>
        <taxon>Hexapoda</taxon>
        <taxon>Insecta</taxon>
        <taxon>Pterygota</taxon>
        <taxon>Neoptera</taxon>
        <taxon>Endopterygota</taxon>
        <taxon>Lepidoptera</taxon>
        <taxon>Glossata</taxon>
        <taxon>Ditrysia</taxon>
        <taxon>Geometroidea</taxon>
        <taxon>Geometridae</taxon>
        <taxon>Larentiinae</taxon>
        <taxon>Operophtera</taxon>
    </lineage>
</organism>
<dbReference type="PANTHER" id="PTHR46591">
    <property type="entry name" value="ZINC FINGER FYVE DOMAIN-CONTAINING PROTEIN 26"/>
    <property type="match status" value="1"/>
</dbReference>
<dbReference type="EMBL" id="JTDY01001220">
    <property type="protein sequence ID" value="KOB74495.1"/>
    <property type="molecule type" value="Genomic_DNA"/>
</dbReference>
<dbReference type="InterPro" id="IPR028730">
    <property type="entry name" value="ZFYVE26"/>
</dbReference>
<dbReference type="AlphaFoldDB" id="A0A0L7LGF5"/>
<keyword evidence="2" id="KW-1185">Reference proteome</keyword>
<dbReference type="Proteomes" id="UP000037510">
    <property type="component" value="Unassembled WGS sequence"/>
</dbReference>
<protein>
    <submittedName>
        <fullName evidence="1">Uncharacterized protein</fullName>
    </submittedName>
</protein>
<sequence>MHICRTLEISKRLEALYSVQCSSGQNARAAATCALLYSRPLQASACAATLHARQHHLAAAMQHLYRCAPVASTNKTTDTKSFQFNLDKLTIDNLMTTITRQIELAKHLATCEANGTLSEKVLHEVCICYSVISDQVLEAGVSAVVSRCDARGQLHDEQAEILIGDVHSVTVKVPCEDMLRVV</sequence>
<proteinExistence type="predicted"/>
<dbReference type="GO" id="GO:0000724">
    <property type="term" value="P:double-strand break repair via homologous recombination"/>
    <property type="evidence" value="ECO:0007669"/>
    <property type="project" value="InterPro"/>
</dbReference>
<gene>
    <name evidence="1" type="ORF">OBRU01_09076</name>
</gene>
<dbReference type="GO" id="GO:0032266">
    <property type="term" value="F:phosphatidylinositol-3-phosphate binding"/>
    <property type="evidence" value="ECO:0007669"/>
    <property type="project" value="InterPro"/>
</dbReference>
<dbReference type="GO" id="GO:0032465">
    <property type="term" value="P:regulation of cytokinesis"/>
    <property type="evidence" value="ECO:0007669"/>
    <property type="project" value="TreeGrafter"/>
</dbReference>
<accession>A0A0L7LGF5</accession>
<dbReference type="GO" id="GO:0005813">
    <property type="term" value="C:centrosome"/>
    <property type="evidence" value="ECO:0007669"/>
    <property type="project" value="TreeGrafter"/>
</dbReference>
<dbReference type="GO" id="GO:0030496">
    <property type="term" value="C:midbody"/>
    <property type="evidence" value="ECO:0007669"/>
    <property type="project" value="TreeGrafter"/>
</dbReference>
<evidence type="ECO:0000313" key="2">
    <source>
        <dbReference type="Proteomes" id="UP000037510"/>
    </source>
</evidence>
<evidence type="ECO:0000313" key="1">
    <source>
        <dbReference type="EMBL" id="KOB74495.1"/>
    </source>
</evidence>
<dbReference type="GO" id="GO:0000281">
    <property type="term" value="P:mitotic cytokinesis"/>
    <property type="evidence" value="ECO:0007669"/>
    <property type="project" value="InterPro"/>
</dbReference>
<comment type="caution">
    <text evidence="1">The sequence shown here is derived from an EMBL/GenBank/DDBJ whole genome shotgun (WGS) entry which is preliminary data.</text>
</comment>
<reference evidence="1 2" key="1">
    <citation type="journal article" date="2015" name="Genome Biol. Evol.">
        <title>The genome of winter moth (Operophtera brumata) provides a genomic perspective on sexual dimorphism and phenology.</title>
        <authorList>
            <person name="Derks M.F."/>
            <person name="Smit S."/>
            <person name="Salis L."/>
            <person name="Schijlen E."/>
            <person name="Bossers A."/>
            <person name="Mateman C."/>
            <person name="Pijl A.S."/>
            <person name="de Ridder D."/>
            <person name="Groenen M.A."/>
            <person name="Visser M.E."/>
            <person name="Megens H.J."/>
        </authorList>
    </citation>
    <scope>NUCLEOTIDE SEQUENCE [LARGE SCALE GENOMIC DNA]</scope>
    <source>
        <strain evidence="1">WM2013NL</strain>
        <tissue evidence="1">Head and thorax</tissue>
    </source>
</reference>